<dbReference type="EMBL" id="BLAE01000083">
    <property type="protein sequence ID" value="GES15768.1"/>
    <property type="molecule type" value="Genomic_DNA"/>
</dbReference>
<keyword evidence="6" id="KW-1185">Reference proteome</keyword>
<evidence type="ECO:0000256" key="3">
    <source>
        <dbReference type="ARBA" id="ARBA00022827"/>
    </source>
</evidence>
<dbReference type="PANTHER" id="PTHR43004:SF19">
    <property type="entry name" value="BINDING MONOOXYGENASE, PUTATIVE (JCVI)-RELATED"/>
    <property type="match status" value="1"/>
</dbReference>
<dbReference type="Proteomes" id="UP000331127">
    <property type="component" value="Unassembled WGS sequence"/>
</dbReference>
<dbReference type="Gene3D" id="3.40.30.120">
    <property type="match status" value="1"/>
</dbReference>
<dbReference type="PANTHER" id="PTHR43004">
    <property type="entry name" value="TRK SYSTEM POTASSIUM UPTAKE PROTEIN"/>
    <property type="match status" value="1"/>
</dbReference>
<dbReference type="AlphaFoldDB" id="A0A5M3XCK0"/>
<reference evidence="5 6" key="1">
    <citation type="submission" date="2019-10" db="EMBL/GenBank/DDBJ databases">
        <title>Whole genome shotgun sequence of Acrocarpospora macrocephala NBRC 16266.</title>
        <authorList>
            <person name="Ichikawa N."/>
            <person name="Kimura A."/>
            <person name="Kitahashi Y."/>
            <person name="Komaki H."/>
            <person name="Oguchi A."/>
        </authorList>
    </citation>
    <scope>NUCLEOTIDE SEQUENCE [LARGE SCALE GENOMIC DNA]</scope>
    <source>
        <strain evidence="5 6">NBRC 16266</strain>
    </source>
</reference>
<organism evidence="5 6">
    <name type="scientific">Acrocarpospora macrocephala</name>
    <dbReference type="NCBI Taxonomy" id="150177"/>
    <lineage>
        <taxon>Bacteria</taxon>
        <taxon>Bacillati</taxon>
        <taxon>Actinomycetota</taxon>
        <taxon>Actinomycetes</taxon>
        <taxon>Streptosporangiales</taxon>
        <taxon>Streptosporangiaceae</taxon>
        <taxon>Acrocarpospora</taxon>
    </lineage>
</organism>
<dbReference type="InterPro" id="IPR050641">
    <property type="entry name" value="RIFMO-like"/>
</dbReference>
<comment type="cofactor">
    <cofactor evidence="1">
        <name>FAD</name>
        <dbReference type="ChEBI" id="CHEBI:57692"/>
    </cofactor>
</comment>
<feature type="domain" description="FAD-binding" evidence="4">
    <location>
        <begin position="6"/>
        <end position="376"/>
    </location>
</feature>
<keyword evidence="5" id="KW-0560">Oxidoreductase</keyword>
<evidence type="ECO:0000256" key="1">
    <source>
        <dbReference type="ARBA" id="ARBA00001974"/>
    </source>
</evidence>
<accession>A0A5M3XCK0</accession>
<dbReference type="GO" id="GO:0016709">
    <property type="term" value="F:oxidoreductase activity, acting on paired donors, with incorporation or reduction of molecular oxygen, NAD(P)H as one donor, and incorporation of one atom of oxygen"/>
    <property type="evidence" value="ECO:0007669"/>
    <property type="project" value="UniProtKB-ARBA"/>
</dbReference>
<sequence>MPGSLDVPVLIIGGGGCGLSSSIFLSDHGIDHLLVERHQSTSLLPKAHYLNQRTMEIFRQHGLADEVYAVGTPMANLGTVKMVTTLGGDGPLDRRTLQEMDAFGGGSLAEAYDRDSPGPSTNYPQLRLEPLLRRHAESRAPGRIRFHHELVTLTQDDDGVLAIIRDRDDDQTYTVRARYLIAADGGKTVGPMFGVELRGPTGLVDMVNLHFRADLSPWWDDRAVITFFNNPSGGSTWGAGAMAQMGPTWGKHSEEWSITFGFRPDDPEKFDESTIIPKIRSLLNVPDLDIIPINLSHWIVEAVLADRYRVGRVLLAGDAAHRHPPTTGLGLNTAIQDAHNLAWKLAAVLDGRADDALLGTYEAERRPVGARNVEWAMFTFANHAVVDAGFGLPPGAPTEMVEQAYAAHFSETPHGATLRARFTEVADTQRTEFQAHDIEIGFGYEAGALVPDGSEAPSRDPMGFAYQPTTRPGHRLPHAWLAHDGRRLSTHDLVGVPGGFVLLTGPSGASLWESAASRATAKFGVPVSTLVIGEGAAYIDPDGAWARLREVADDGAILVRPDNHVAWRAHDCAGVADDELAAAIGTVLHR</sequence>
<dbReference type="Gene3D" id="3.50.50.60">
    <property type="entry name" value="FAD/NAD(P)-binding domain"/>
    <property type="match status" value="1"/>
</dbReference>
<evidence type="ECO:0000313" key="5">
    <source>
        <dbReference type="EMBL" id="GES15768.1"/>
    </source>
</evidence>
<protein>
    <submittedName>
        <fullName evidence="5">2,4-dichlorophenol 6-monooxygenase</fullName>
    </submittedName>
</protein>
<keyword evidence="3" id="KW-0274">FAD</keyword>
<dbReference type="InterPro" id="IPR036188">
    <property type="entry name" value="FAD/NAD-bd_sf"/>
</dbReference>
<evidence type="ECO:0000313" key="6">
    <source>
        <dbReference type="Proteomes" id="UP000331127"/>
    </source>
</evidence>
<dbReference type="PRINTS" id="PR00420">
    <property type="entry name" value="RNGMNOXGNASE"/>
</dbReference>
<dbReference type="InterPro" id="IPR002938">
    <property type="entry name" value="FAD-bd"/>
</dbReference>
<proteinExistence type="predicted"/>
<dbReference type="Pfam" id="PF21274">
    <property type="entry name" value="Rng_hyd_C"/>
    <property type="match status" value="1"/>
</dbReference>
<keyword evidence="2" id="KW-0285">Flavoprotein</keyword>
<dbReference type="SUPFAM" id="SSF51905">
    <property type="entry name" value="FAD/NAD(P)-binding domain"/>
    <property type="match status" value="1"/>
</dbReference>
<dbReference type="RefSeq" id="WP_174900308.1">
    <property type="nucleotide sequence ID" value="NZ_BAAAHL010000078.1"/>
</dbReference>
<dbReference type="Pfam" id="PF01494">
    <property type="entry name" value="FAD_binding_3"/>
    <property type="match status" value="1"/>
</dbReference>
<dbReference type="GO" id="GO:0071949">
    <property type="term" value="F:FAD binding"/>
    <property type="evidence" value="ECO:0007669"/>
    <property type="project" value="InterPro"/>
</dbReference>
<evidence type="ECO:0000259" key="4">
    <source>
        <dbReference type="Pfam" id="PF01494"/>
    </source>
</evidence>
<comment type="caution">
    <text evidence="5">The sequence shown here is derived from an EMBL/GenBank/DDBJ whole genome shotgun (WGS) entry which is preliminary data.</text>
</comment>
<name>A0A5M3XCK0_9ACTN</name>
<dbReference type="Gene3D" id="3.30.9.10">
    <property type="entry name" value="D-Amino Acid Oxidase, subunit A, domain 2"/>
    <property type="match status" value="1"/>
</dbReference>
<evidence type="ECO:0000256" key="2">
    <source>
        <dbReference type="ARBA" id="ARBA00022630"/>
    </source>
</evidence>
<gene>
    <name evidence="5" type="ORF">Amac_093660</name>
</gene>
<keyword evidence="5" id="KW-0503">Monooxygenase</keyword>